<organism evidence="8 9">
    <name type="scientific">Botrytis fragariae</name>
    <dbReference type="NCBI Taxonomy" id="1964551"/>
    <lineage>
        <taxon>Eukaryota</taxon>
        <taxon>Fungi</taxon>
        <taxon>Dikarya</taxon>
        <taxon>Ascomycota</taxon>
        <taxon>Pezizomycotina</taxon>
        <taxon>Leotiomycetes</taxon>
        <taxon>Helotiales</taxon>
        <taxon>Sclerotiniaceae</taxon>
        <taxon>Botrytis</taxon>
    </lineage>
</organism>
<dbReference type="Pfam" id="PF00867">
    <property type="entry name" value="XPG_I"/>
    <property type="match status" value="2"/>
</dbReference>
<dbReference type="RefSeq" id="XP_037191571.1">
    <property type="nucleotide sequence ID" value="XM_037336361.1"/>
</dbReference>
<dbReference type="InterPro" id="IPR001128">
    <property type="entry name" value="Cyt_P450"/>
</dbReference>
<feature type="domain" description="XPG-I" evidence="7">
    <location>
        <begin position="1288"/>
        <end position="1359"/>
    </location>
</feature>
<feature type="compositionally biased region" description="Low complexity" evidence="5">
    <location>
        <begin position="1959"/>
        <end position="1970"/>
    </location>
</feature>
<comment type="cofactor">
    <cofactor evidence="4">
        <name>heme</name>
        <dbReference type="ChEBI" id="CHEBI:30413"/>
    </cofactor>
</comment>
<feature type="signal peptide" evidence="6">
    <location>
        <begin position="1"/>
        <end position="21"/>
    </location>
</feature>
<dbReference type="InterPro" id="IPR029060">
    <property type="entry name" value="PIN-like_dom_sf"/>
</dbReference>
<evidence type="ECO:0000256" key="2">
    <source>
        <dbReference type="ARBA" id="ARBA00023004"/>
    </source>
</evidence>
<feature type="region of interest" description="Disordered" evidence="5">
    <location>
        <begin position="1001"/>
        <end position="1132"/>
    </location>
</feature>
<feature type="compositionally biased region" description="Acidic residues" evidence="5">
    <location>
        <begin position="1103"/>
        <end position="1112"/>
    </location>
</feature>
<dbReference type="GO" id="GO:0020037">
    <property type="term" value="F:heme binding"/>
    <property type="evidence" value="ECO:0007669"/>
    <property type="project" value="InterPro"/>
</dbReference>
<dbReference type="CDD" id="cd09870">
    <property type="entry name" value="PIN_YEN1"/>
    <property type="match status" value="2"/>
</dbReference>
<protein>
    <submittedName>
        <fullName evidence="8">Putative cytochrome p450 monooxygenase protein</fullName>
    </submittedName>
</protein>
<keyword evidence="6" id="KW-0732">Signal</keyword>
<dbReference type="Pfam" id="PF00067">
    <property type="entry name" value="p450"/>
    <property type="match status" value="1"/>
</dbReference>
<feature type="region of interest" description="Disordered" evidence="5">
    <location>
        <begin position="1959"/>
        <end position="2036"/>
    </location>
</feature>
<keyword evidence="8" id="KW-0560">Oxidoreductase</keyword>
<feature type="domain" description="XPG-I" evidence="7">
    <location>
        <begin position="663"/>
        <end position="733"/>
    </location>
</feature>
<keyword evidence="4" id="KW-0349">Heme</keyword>
<keyword evidence="3" id="KW-0843">Virulence</keyword>
<dbReference type="GO" id="GO:0005506">
    <property type="term" value="F:iron ion binding"/>
    <property type="evidence" value="ECO:0007669"/>
    <property type="project" value="InterPro"/>
</dbReference>
<feature type="compositionally biased region" description="Polar residues" evidence="5">
    <location>
        <begin position="1719"/>
        <end position="1739"/>
    </location>
</feature>
<sequence length="2036" mass="229441">MGILLTSLLLILAFTIWYLSALPSNYRAAKNSGLPIKFGLWGSANPLWLIICATVGYSSLSKVLPQFIFDRVKITIPAWEHYCKYFVHEKWGNTFILVTPGKNTVYVGDAEVAEEALTRRKDFAKNEIALRVMDVWGPNISASEGEDWQRHRRIVAPALNERIMKEVWNESLTQTRDMVSTLSKPSINDESSSTNITFEGLRTITINVITFVCFGTRQSWGEAVNAKTPPEGFETTFISCLLTIVHNLFATVFIPTKYLTLKYMPTAVQKMGIAKAEFPLHLNQSIAKERRSPSSQNSLLTSLVRIADQSKDLSRSKTSTYLSNEDVTGNLFAMTIGGFDTTANTLSYAVMCLALYPELQNWIIAEIDEVEKLYPDSEYSTTFPLLTRSLALMYETLRLYTLVPTISRRTPQAQTIKNINFSPETEVLLNTTVIHTLPSIWGADSLDYRPSRWIETSPTSNKETFREPPKGTFLAWSHGPRYCPGMKMSQVEFVGVLYEIFRKWNVEIVKREGETEEDARRRLMEILEDSSPKLTLQVNRPQDVVFKYLFDKAEIGENISTAAFAAQHFERERRPLRIAVDVSIWKFKCYLDKKEVEAIRKKVPPANPNEKNIFYKILKLLKLNIQLIFVADGSNRPKEKYGGQSPWYKYLSQDDKLLKKTVTSLGVTWHEAPGEAEAECAALQSRGVVDAVWTEDSDAFMFGCTSLIRFCHVKKPKVKRPGNNQDWVNESDETRREVDLDNIIVYRADKIQKQFPGLTRDGLVLFAVLKGGDYSKDGKSLTNCGATLALQIATAKEAFGEDLCSASHARFPTWRNRLREYLTSINKRIDVPDNFPDTRIVGLYNKPLVSSERIMSDIGKFWNPSFDEMELQRFIAPIFNFWVAEYIKYIIPILLVRSLASTQPGQEASNNCYKLNVITKKKSPVLQKNVEVLLSAVTFMDVQAWRHEFTNQGRSGKVAPVTEMVKCEDLLACIIEHGTKQALPPATPSSERNEIVVSPEIISKGKKRAGSPIAPTNTVSSLHQQPPPKRAKSTSEQISEPRSVAKASTESASTHSQVSHQARSISSSTKENPTRKLPELDRSLKHPQLRDTNKSSGTTIDLTLDDSSDEENQTPTASARNHIFTPISSQNSQLDTIREARLRHFGSDISKPASTPAAQKPIHSASSNAHRISKVSLLANKPLPPEIVNLAEFATQHFEQYKRPLRIAVDEATWRHKLYISNKAKLCQEYSNLHLNERNLISVVLRLLKLNIQLVFVADGPHKPGEKYGAKGCGVWKYKSEVLQDCLRLLGVKWHEAPGEAEAECAVLQRRGMVDCVWTEDGDALMFGCGVLMRFCYSDEGEENGEKKERGKGHGGWTVKRSGMKDLDKVVLYRASIIQSKHPGFDREGWLLFVLLRGGDYGKGLHGCGVWKASKAVELGFAKELFEVMKTSEDLEIWRTKLRKHFVGSNTGVSVPWNFPDERILGLYKSPGISSVERLEKLEENVWSGRIDERKLQPFLLEKFDWGINKYLDYIVPIILTRSLASFDRNGESNIDEYNLIYMESGSTCNVWFSLYAVTSLGKEWVDRCVEDLNKKRPKRWKRYEIPWGDGPMGEGKGLLTCVVKHAMEPEISLVSDAKTELEQSILKNRRRSFSPHRMVLEDRTRIKKPRISISPPPTRKPQDRFAVTKEEISFDVSLYEDSDDDLFVESIEKGSKPSSLPQFSSRSIILDDEERQQGYNASTEMKSNSSKPLKSTGSPVYRVISPSHTRYKSQSAHNSSTNLLSGSKHNATPLLSATQSIPIDEEYTNTFHIAMDEPLDSDLDSEFEFPDSSFPQIKIPPPHPIDYQTSHSHSHIIPNSQPTLSPLNPLPTRYSSTNNLATNLENDSTNDTFTIAMDEPLEFDLDSETEPPHIAPRTSSIPVPHPNTACPNLLDPNPNSNKWISPPHPHPHPNPNILLYPSHPTGPYQELDISSFFSSSLSQSQSHPQTQPPLPSNYTPTPKTSKIDSQSQSQSQSQMYTNIDTNIETGTEPEPEIDLSGFFSSSGSSLGDLIF</sequence>
<feature type="chain" id="PRO_5034749061" evidence="6">
    <location>
        <begin position="22"/>
        <end position="2036"/>
    </location>
</feature>
<feature type="region of interest" description="Disordered" evidence="5">
    <location>
        <begin position="1886"/>
        <end position="1946"/>
    </location>
</feature>
<evidence type="ECO:0000256" key="4">
    <source>
        <dbReference type="PIRSR" id="PIRSR602401-1"/>
    </source>
</evidence>
<dbReference type="PRINTS" id="PR00463">
    <property type="entry name" value="EP450I"/>
</dbReference>
<dbReference type="PANTHER" id="PTHR11081:SF62">
    <property type="entry name" value="XPG-I DOMAIN-CONTAINING PROTEIN"/>
    <property type="match status" value="1"/>
</dbReference>
<dbReference type="InterPro" id="IPR002401">
    <property type="entry name" value="Cyt_P450_E_grp-I"/>
</dbReference>
<dbReference type="GO" id="GO:0004497">
    <property type="term" value="F:monooxygenase activity"/>
    <property type="evidence" value="ECO:0007669"/>
    <property type="project" value="UniProtKB-KW"/>
</dbReference>
<dbReference type="InterPro" id="IPR006086">
    <property type="entry name" value="XPG-I_dom"/>
</dbReference>
<proteinExistence type="predicted"/>
<evidence type="ECO:0000313" key="8">
    <source>
        <dbReference type="EMBL" id="KAF5872625.1"/>
    </source>
</evidence>
<dbReference type="InterPro" id="IPR006084">
    <property type="entry name" value="XPG/Rad2"/>
</dbReference>
<comment type="caution">
    <text evidence="8">The sequence shown here is derived from an EMBL/GenBank/DDBJ whole genome shotgun (WGS) entry which is preliminary data.</text>
</comment>
<feature type="region of interest" description="Disordered" evidence="5">
    <location>
        <begin position="1749"/>
        <end position="1768"/>
    </location>
</feature>
<dbReference type="Proteomes" id="UP000531561">
    <property type="component" value="Unassembled WGS sequence"/>
</dbReference>
<dbReference type="InterPro" id="IPR036279">
    <property type="entry name" value="5-3_exonuclease_C_sf"/>
</dbReference>
<dbReference type="GeneID" id="59260053"/>
<evidence type="ECO:0000256" key="6">
    <source>
        <dbReference type="SAM" id="SignalP"/>
    </source>
</evidence>
<keyword evidence="2 4" id="KW-0408">Iron</keyword>
<dbReference type="InterPro" id="IPR017972">
    <property type="entry name" value="Cyt_P450_CS"/>
</dbReference>
<feature type="compositionally biased region" description="Polar residues" evidence="5">
    <location>
        <begin position="1034"/>
        <end position="1071"/>
    </location>
</feature>
<feature type="binding site" description="axial binding residue" evidence="4">
    <location>
        <position position="483"/>
    </location>
    <ligand>
        <name>heme</name>
        <dbReference type="ChEBI" id="CHEBI:30413"/>
    </ligand>
    <ligandPart>
        <name>Fe</name>
        <dbReference type="ChEBI" id="CHEBI:18248"/>
    </ligandPart>
</feature>
<feature type="region of interest" description="Disordered" evidence="5">
    <location>
        <begin position="1719"/>
        <end position="1742"/>
    </location>
</feature>
<dbReference type="GO" id="GO:0016705">
    <property type="term" value="F:oxidoreductase activity, acting on paired donors, with incorporation or reduction of molecular oxygen"/>
    <property type="evidence" value="ECO:0007669"/>
    <property type="project" value="InterPro"/>
</dbReference>
<dbReference type="PROSITE" id="PS00086">
    <property type="entry name" value="CYTOCHROME_P450"/>
    <property type="match status" value="1"/>
</dbReference>
<accession>A0A8H6EI10</accession>
<dbReference type="EMBL" id="JABFCT010000010">
    <property type="protein sequence ID" value="KAF5872625.1"/>
    <property type="molecule type" value="Genomic_DNA"/>
</dbReference>
<keyword evidence="9" id="KW-1185">Reference proteome</keyword>
<dbReference type="SUPFAM" id="SSF48264">
    <property type="entry name" value="Cytochrome P450"/>
    <property type="match status" value="1"/>
</dbReference>
<feature type="compositionally biased region" description="Polar residues" evidence="5">
    <location>
        <begin position="1014"/>
        <end position="1024"/>
    </location>
</feature>
<name>A0A8H6EI10_9HELO</name>
<dbReference type="InterPro" id="IPR036396">
    <property type="entry name" value="Cyt_P450_sf"/>
</dbReference>
<dbReference type="PANTHER" id="PTHR11081">
    <property type="entry name" value="FLAP ENDONUCLEASE FAMILY MEMBER"/>
    <property type="match status" value="1"/>
</dbReference>
<keyword evidence="8" id="KW-0503">Monooxygenase</keyword>
<evidence type="ECO:0000259" key="7">
    <source>
        <dbReference type="SMART" id="SM00484"/>
    </source>
</evidence>
<evidence type="ECO:0000256" key="1">
    <source>
        <dbReference type="ARBA" id="ARBA00022723"/>
    </source>
</evidence>
<dbReference type="SMART" id="SM00484">
    <property type="entry name" value="XPGI"/>
    <property type="match status" value="2"/>
</dbReference>
<evidence type="ECO:0000256" key="5">
    <source>
        <dbReference type="SAM" id="MobiDB-lite"/>
    </source>
</evidence>
<evidence type="ECO:0000256" key="3">
    <source>
        <dbReference type="ARBA" id="ARBA00023026"/>
    </source>
</evidence>
<feature type="compositionally biased region" description="Polar residues" evidence="5">
    <location>
        <begin position="1978"/>
        <end position="1989"/>
    </location>
</feature>
<feature type="compositionally biased region" description="Low complexity" evidence="5">
    <location>
        <begin position="1990"/>
        <end position="1999"/>
    </location>
</feature>
<feature type="region of interest" description="Disordered" evidence="5">
    <location>
        <begin position="1148"/>
        <end position="1167"/>
    </location>
</feature>
<dbReference type="PRINTS" id="PR00385">
    <property type="entry name" value="P450"/>
</dbReference>
<gene>
    <name evidence="8" type="ORF">Bfra_005986</name>
</gene>
<dbReference type="SUPFAM" id="SSF47807">
    <property type="entry name" value="5' to 3' exonuclease, C-terminal subdomain"/>
    <property type="match status" value="2"/>
</dbReference>
<evidence type="ECO:0000313" key="9">
    <source>
        <dbReference type="Proteomes" id="UP000531561"/>
    </source>
</evidence>
<dbReference type="OrthoDB" id="1470350at2759"/>
<dbReference type="CDD" id="cd11070">
    <property type="entry name" value="CYP56-like"/>
    <property type="match status" value="1"/>
</dbReference>
<dbReference type="GO" id="GO:0006281">
    <property type="term" value="P:DNA repair"/>
    <property type="evidence" value="ECO:0007669"/>
    <property type="project" value="UniProtKB-ARBA"/>
</dbReference>
<dbReference type="Gene3D" id="3.40.50.1010">
    <property type="entry name" value="5'-nuclease"/>
    <property type="match status" value="4"/>
</dbReference>
<feature type="compositionally biased region" description="Low complexity" evidence="5">
    <location>
        <begin position="2019"/>
        <end position="2036"/>
    </location>
</feature>
<keyword evidence="1 4" id="KW-0479">Metal-binding</keyword>
<reference evidence="8 9" key="1">
    <citation type="journal article" date="2020" name="Phytopathology">
        <title>A high-quality genome resource of Botrytis fragariae, a new and rapidly spreading fungal pathogen causing strawberry gray mold in the U.S.A.</title>
        <authorList>
            <person name="Wu Y."/>
            <person name="Saski C.A."/>
            <person name="Schnabel G."/>
            <person name="Xiao S."/>
            <person name="Hu M."/>
        </authorList>
    </citation>
    <scope>NUCLEOTIDE SEQUENCE [LARGE SCALE GENOMIC DNA]</scope>
    <source>
        <strain evidence="8 9">BVB16</strain>
    </source>
</reference>
<dbReference type="GO" id="GO:0017108">
    <property type="term" value="F:5'-flap endonuclease activity"/>
    <property type="evidence" value="ECO:0007669"/>
    <property type="project" value="TreeGrafter"/>
</dbReference>
<feature type="compositionally biased region" description="Basic and acidic residues" evidence="5">
    <location>
        <begin position="1072"/>
        <end position="1093"/>
    </location>
</feature>
<feature type="compositionally biased region" description="Polar residues" evidence="5">
    <location>
        <begin position="2000"/>
        <end position="2010"/>
    </location>
</feature>
<dbReference type="Gene3D" id="1.10.630.10">
    <property type="entry name" value="Cytochrome P450"/>
    <property type="match status" value="1"/>
</dbReference>
<dbReference type="SUPFAM" id="SSF88723">
    <property type="entry name" value="PIN domain-like"/>
    <property type="match status" value="2"/>
</dbReference>